<proteinExistence type="predicted"/>
<dbReference type="PANTHER" id="PTHR47219">
    <property type="entry name" value="RAB GTPASE-ACTIVATING PROTEIN 1-LIKE"/>
    <property type="match status" value="1"/>
</dbReference>
<feature type="region of interest" description="Disordered" evidence="1">
    <location>
        <begin position="1"/>
        <end position="22"/>
    </location>
</feature>
<feature type="domain" description="Rab-GAP TBC" evidence="2">
    <location>
        <begin position="302"/>
        <end position="487"/>
    </location>
</feature>
<feature type="region of interest" description="Disordered" evidence="1">
    <location>
        <begin position="159"/>
        <end position="235"/>
    </location>
</feature>
<evidence type="ECO:0000259" key="2">
    <source>
        <dbReference type="PROSITE" id="PS50086"/>
    </source>
</evidence>
<name>A0AAF0FEM2_9BASI</name>
<dbReference type="PANTHER" id="PTHR47219:SF20">
    <property type="entry name" value="TBC1 DOMAIN FAMILY MEMBER 2B"/>
    <property type="match status" value="1"/>
</dbReference>
<feature type="compositionally biased region" description="Low complexity" evidence="1">
    <location>
        <begin position="159"/>
        <end position="178"/>
    </location>
</feature>
<dbReference type="AlphaFoldDB" id="A0AAF0FEM2"/>
<dbReference type="Pfam" id="PF00566">
    <property type="entry name" value="RabGAP-TBC"/>
    <property type="match status" value="1"/>
</dbReference>
<dbReference type="GO" id="GO:0005096">
    <property type="term" value="F:GTPase activator activity"/>
    <property type="evidence" value="ECO:0007669"/>
    <property type="project" value="TreeGrafter"/>
</dbReference>
<dbReference type="GO" id="GO:0031267">
    <property type="term" value="F:small GTPase binding"/>
    <property type="evidence" value="ECO:0007669"/>
    <property type="project" value="TreeGrafter"/>
</dbReference>
<evidence type="ECO:0000256" key="1">
    <source>
        <dbReference type="SAM" id="MobiDB-lite"/>
    </source>
</evidence>
<dbReference type="SUPFAM" id="SSF47923">
    <property type="entry name" value="Ypt/Rab-GAP domain of gyp1p"/>
    <property type="match status" value="2"/>
</dbReference>
<dbReference type="PROSITE" id="PS50086">
    <property type="entry name" value="TBC_RABGAP"/>
    <property type="match status" value="1"/>
</dbReference>
<reference evidence="3" key="1">
    <citation type="submission" date="2023-02" db="EMBL/GenBank/DDBJ databases">
        <title>Mating type loci evolution in Malassezia.</title>
        <authorList>
            <person name="Coelho M.A."/>
        </authorList>
    </citation>
    <scope>NUCLEOTIDE SEQUENCE</scope>
    <source>
        <strain evidence="3">CBS 14136</strain>
    </source>
</reference>
<dbReference type="EMBL" id="CP118376">
    <property type="protein sequence ID" value="WFD43358.1"/>
    <property type="molecule type" value="Genomic_DNA"/>
</dbReference>
<dbReference type="SMART" id="SM00164">
    <property type="entry name" value="TBC"/>
    <property type="match status" value="1"/>
</dbReference>
<dbReference type="Proteomes" id="UP001214628">
    <property type="component" value="Chromosome 2"/>
</dbReference>
<dbReference type="Gene3D" id="1.10.8.270">
    <property type="entry name" value="putative rabgap domain of human tbc1 domain family member 14 like domains"/>
    <property type="match status" value="1"/>
</dbReference>
<protein>
    <recommendedName>
        <fullName evidence="2">Rab-GAP TBC domain-containing protein</fullName>
    </recommendedName>
</protein>
<gene>
    <name evidence="3" type="ORF">MPSI1_002019</name>
</gene>
<sequence>MEGDAMASTSSHPLDAVPRSESATSRLSEEILSVNGRISGCATEAEAVKILTPILNPDQWKSLQTGVTSDELVQCLAHTVYQLLRLLLNTPEEEVVDPVSPESQDVSFSLREAMLDEWDLEGDQAPPLDRKQAYSSKTQSLNQMMPLQWLQRVADLRTSTASSSESSPRSLLDSSSRSDTPDTESIRSMESNIPEATVTELSHITPLRSRPPAFHPQPPKQDSESDRYGFVSSAESPPLISSDLYDTYQKERESQWDSYLAMQHAGPKTMWYDVFQYLRALDHNTSAGKNSWRAFQRLCHRGIPMSYRPAIWAGCVRASELTEPGWYEDFLANHRRHDQQIKLDVRRTLPSNRFFGGDGPGVAKLQRILEAQSAQNPTQGYCQGMNNLGAILLLTYTHEEDAFWTMTGIIRHILPEGFYASSMRVPQADQVVFLSLVRKGMPRLYGHFKRLNVELAAVTYSWFLSLFTVCLPPETIFRVWDMLMVDGNVVLFRVAYAILAHSAPKLLAVTSAAAVYDTLRDITAQWTDADALIQSSVQLRSFIRLKDVTERREQALLKIDETFPKDT</sequence>
<keyword evidence="4" id="KW-1185">Reference proteome</keyword>
<dbReference type="InterPro" id="IPR035969">
    <property type="entry name" value="Rab-GAP_TBC_sf"/>
</dbReference>
<evidence type="ECO:0000313" key="3">
    <source>
        <dbReference type="EMBL" id="WFD43358.1"/>
    </source>
</evidence>
<dbReference type="FunFam" id="1.10.8.270:FF:000026">
    <property type="entry name" value="TBC (Tre-2/Bub2/Cdc16) domain family"/>
    <property type="match status" value="1"/>
</dbReference>
<organism evidence="3 4">
    <name type="scientific">Malassezia psittaci</name>
    <dbReference type="NCBI Taxonomy" id="1821823"/>
    <lineage>
        <taxon>Eukaryota</taxon>
        <taxon>Fungi</taxon>
        <taxon>Dikarya</taxon>
        <taxon>Basidiomycota</taxon>
        <taxon>Ustilaginomycotina</taxon>
        <taxon>Malasseziomycetes</taxon>
        <taxon>Malasseziales</taxon>
        <taxon>Malasseziaceae</taxon>
        <taxon>Malassezia</taxon>
    </lineage>
</organism>
<dbReference type="InterPro" id="IPR000195">
    <property type="entry name" value="Rab-GAP-TBC_dom"/>
</dbReference>
<accession>A0AAF0FEM2</accession>
<dbReference type="InterPro" id="IPR050302">
    <property type="entry name" value="Rab_GAP_TBC_domain"/>
</dbReference>
<dbReference type="Gene3D" id="1.10.472.80">
    <property type="entry name" value="Ypt/Rab-GAP domain of gyp1p, domain 3"/>
    <property type="match status" value="1"/>
</dbReference>
<evidence type="ECO:0000313" key="4">
    <source>
        <dbReference type="Proteomes" id="UP001214628"/>
    </source>
</evidence>